<dbReference type="InterPro" id="IPR002068">
    <property type="entry name" value="A-crystallin/Hsp20_dom"/>
</dbReference>
<dbReference type="Gene3D" id="2.60.40.790">
    <property type="match status" value="1"/>
</dbReference>
<protein>
    <submittedName>
        <fullName evidence="4">HSP20 family protein</fullName>
    </submittedName>
</protein>
<reference evidence="4 5" key="1">
    <citation type="submission" date="2023-07" db="EMBL/GenBank/DDBJ databases">
        <title>Genomic Encyclopedia of Type Strains, Phase IV (KMG-IV): sequencing the most valuable type-strain genomes for metagenomic binning, comparative biology and taxonomic classification.</title>
        <authorList>
            <person name="Goeker M."/>
        </authorList>
    </citation>
    <scope>NUCLEOTIDE SEQUENCE [LARGE SCALE GENOMIC DNA]</scope>
    <source>
        <strain evidence="4 5">DSM 18695</strain>
    </source>
</reference>
<accession>A0ABU0J187</accession>
<dbReference type="InterPro" id="IPR008978">
    <property type="entry name" value="HSP20-like_chaperone"/>
</dbReference>
<sequence>MTSQPPAKQFTANVQRSATDVFGPIQREFNRLFDQLGSGWTAFTELDLIPRLDMRETEDAIEVTMELPGISEQDVKIAIEDDVLTISGEKKSESESKKGDVRVSERTYGAFSRSISLPRGVDAEKIKASMAKGVLTITAPRDGAAAAKTIPIVAAK</sequence>
<comment type="similarity">
    <text evidence="1 2">Belongs to the small heat shock protein (HSP20) family.</text>
</comment>
<feature type="domain" description="SHSP" evidence="3">
    <location>
        <begin position="43"/>
        <end position="155"/>
    </location>
</feature>
<dbReference type="InterPro" id="IPR031107">
    <property type="entry name" value="Small_HSP"/>
</dbReference>
<evidence type="ECO:0000256" key="2">
    <source>
        <dbReference type="RuleBase" id="RU003616"/>
    </source>
</evidence>
<organism evidence="4 5">
    <name type="scientific">Caulobacter ginsengisoli</name>
    <dbReference type="NCBI Taxonomy" id="400775"/>
    <lineage>
        <taxon>Bacteria</taxon>
        <taxon>Pseudomonadati</taxon>
        <taxon>Pseudomonadota</taxon>
        <taxon>Alphaproteobacteria</taxon>
        <taxon>Caulobacterales</taxon>
        <taxon>Caulobacteraceae</taxon>
        <taxon>Caulobacter</taxon>
    </lineage>
</organism>
<dbReference type="SUPFAM" id="SSF49764">
    <property type="entry name" value="HSP20-like chaperones"/>
    <property type="match status" value="1"/>
</dbReference>
<gene>
    <name evidence="4" type="ORF">QO010_004779</name>
</gene>
<comment type="caution">
    <text evidence="4">The sequence shown here is derived from an EMBL/GenBank/DDBJ whole genome shotgun (WGS) entry which is preliminary data.</text>
</comment>
<proteinExistence type="inferred from homology"/>
<dbReference type="RefSeq" id="WP_307353258.1">
    <property type="nucleotide sequence ID" value="NZ_JAUSVS010000018.1"/>
</dbReference>
<dbReference type="Pfam" id="PF00011">
    <property type="entry name" value="HSP20"/>
    <property type="match status" value="1"/>
</dbReference>
<evidence type="ECO:0000256" key="1">
    <source>
        <dbReference type="PROSITE-ProRule" id="PRU00285"/>
    </source>
</evidence>
<name>A0ABU0J187_9CAUL</name>
<dbReference type="CDD" id="cd06464">
    <property type="entry name" value="ACD_sHsps-like"/>
    <property type="match status" value="1"/>
</dbReference>
<dbReference type="EMBL" id="JAUSVS010000018">
    <property type="protein sequence ID" value="MDQ0466982.1"/>
    <property type="molecule type" value="Genomic_DNA"/>
</dbReference>
<keyword evidence="5" id="KW-1185">Reference proteome</keyword>
<dbReference type="PROSITE" id="PS01031">
    <property type="entry name" value="SHSP"/>
    <property type="match status" value="1"/>
</dbReference>
<evidence type="ECO:0000313" key="4">
    <source>
        <dbReference type="EMBL" id="MDQ0466982.1"/>
    </source>
</evidence>
<dbReference type="Proteomes" id="UP001228905">
    <property type="component" value="Unassembled WGS sequence"/>
</dbReference>
<evidence type="ECO:0000259" key="3">
    <source>
        <dbReference type="PROSITE" id="PS01031"/>
    </source>
</evidence>
<evidence type="ECO:0000313" key="5">
    <source>
        <dbReference type="Proteomes" id="UP001228905"/>
    </source>
</evidence>
<dbReference type="PANTHER" id="PTHR11527">
    <property type="entry name" value="HEAT-SHOCK PROTEIN 20 FAMILY MEMBER"/>
    <property type="match status" value="1"/>
</dbReference>